<dbReference type="Proteomes" id="UP001454086">
    <property type="component" value="Unassembled WGS sequence"/>
</dbReference>
<dbReference type="RefSeq" id="WP_150846472.1">
    <property type="nucleotide sequence ID" value="NZ_JBBMFM010000159.1"/>
</dbReference>
<protein>
    <submittedName>
        <fullName evidence="2">Uncharacterized protein</fullName>
    </submittedName>
</protein>
<gene>
    <name evidence="2" type="ORF">WMQ36_24880</name>
</gene>
<keyword evidence="3" id="KW-1185">Reference proteome</keyword>
<evidence type="ECO:0000256" key="1">
    <source>
        <dbReference type="SAM" id="Phobius"/>
    </source>
</evidence>
<keyword evidence="1" id="KW-0812">Transmembrane</keyword>
<feature type="transmembrane region" description="Helical" evidence="1">
    <location>
        <begin position="18"/>
        <end position="34"/>
    </location>
</feature>
<name>A0ABV1DCW1_9FIRM</name>
<dbReference type="EMBL" id="JBBMFM010000159">
    <property type="protein sequence ID" value="MEQ2428199.1"/>
    <property type="molecule type" value="Genomic_DNA"/>
</dbReference>
<sequence length="180" mass="20674">MLDNLDGKGVGRERRGKYYYILIFMEALTDAGAFCLTGEFYFIFKGFFAILCLVGFLQKKSIQEEACMWGICLDSEVIQDGLFQKVIQYETDENGKVVITLPKTACSPDIKHIRELPEPPKHIYGEQVSPSNHPDMIGVVCGIGWHFKRNCCFYAIKVDGKIKSKRYYDDDLDRISSFKW</sequence>
<reference evidence="2 3" key="1">
    <citation type="submission" date="2024-03" db="EMBL/GenBank/DDBJ databases">
        <title>Human intestinal bacterial collection.</title>
        <authorList>
            <person name="Pauvert C."/>
            <person name="Hitch T.C.A."/>
            <person name="Clavel T."/>
        </authorList>
    </citation>
    <scope>NUCLEOTIDE SEQUENCE [LARGE SCALE GENOMIC DNA]</scope>
    <source>
        <strain evidence="2 3">CLA-SR-H021</strain>
    </source>
</reference>
<keyword evidence="1" id="KW-0472">Membrane</keyword>
<evidence type="ECO:0000313" key="3">
    <source>
        <dbReference type="Proteomes" id="UP001454086"/>
    </source>
</evidence>
<proteinExistence type="predicted"/>
<organism evidence="2 3">
    <name type="scientific">Enterocloster hominis</name>
    <name type="common">ex Hitch et al. 2024</name>
    <dbReference type="NCBI Taxonomy" id="1917870"/>
    <lineage>
        <taxon>Bacteria</taxon>
        <taxon>Bacillati</taxon>
        <taxon>Bacillota</taxon>
        <taxon>Clostridia</taxon>
        <taxon>Lachnospirales</taxon>
        <taxon>Lachnospiraceae</taxon>
        <taxon>Enterocloster</taxon>
    </lineage>
</organism>
<keyword evidence="1" id="KW-1133">Transmembrane helix</keyword>
<accession>A0ABV1DCW1</accession>
<evidence type="ECO:0000313" key="2">
    <source>
        <dbReference type="EMBL" id="MEQ2428199.1"/>
    </source>
</evidence>
<comment type="caution">
    <text evidence="2">The sequence shown here is derived from an EMBL/GenBank/DDBJ whole genome shotgun (WGS) entry which is preliminary data.</text>
</comment>